<gene>
    <name evidence="1" type="ORF">SS50377_10212</name>
    <name evidence="2" type="ORF">SS50377_25636</name>
</gene>
<reference evidence="1 2" key="1">
    <citation type="journal article" date="2014" name="PLoS Genet.">
        <title>The Genome of Spironucleus salmonicida Highlights a Fish Pathogen Adapted to Fluctuating Environments.</title>
        <authorList>
            <person name="Xu F."/>
            <person name="Jerlstrom-Hultqvist J."/>
            <person name="Einarsson E."/>
            <person name="Astvaldsson A."/>
            <person name="Svard S.G."/>
            <person name="Andersson J.O."/>
        </authorList>
    </citation>
    <scope>NUCLEOTIDE SEQUENCE</scope>
    <source>
        <strain evidence="2">ATCC 50377</strain>
    </source>
</reference>
<keyword evidence="3" id="KW-1185">Reference proteome</keyword>
<dbReference type="AlphaFoldDB" id="V6LYW2"/>
<accession>V6LYW2</accession>
<organism evidence="1">
    <name type="scientific">Spironucleus salmonicida</name>
    <dbReference type="NCBI Taxonomy" id="348837"/>
    <lineage>
        <taxon>Eukaryota</taxon>
        <taxon>Metamonada</taxon>
        <taxon>Diplomonadida</taxon>
        <taxon>Hexamitidae</taxon>
        <taxon>Hexamitinae</taxon>
        <taxon>Spironucleus</taxon>
    </lineage>
</organism>
<evidence type="ECO:0000313" key="1">
    <source>
        <dbReference type="EMBL" id="EST49463.1"/>
    </source>
</evidence>
<evidence type="ECO:0000313" key="2">
    <source>
        <dbReference type="EMBL" id="KAH0571451.1"/>
    </source>
</evidence>
<dbReference type="Proteomes" id="UP000018208">
    <property type="component" value="Unassembled WGS sequence"/>
</dbReference>
<protein>
    <submittedName>
        <fullName evidence="1">Uncharacterized protein</fullName>
    </submittedName>
</protein>
<dbReference type="EMBL" id="KI545950">
    <property type="protein sequence ID" value="EST49463.1"/>
    <property type="molecule type" value="Genomic_DNA"/>
</dbReference>
<proteinExistence type="predicted"/>
<reference evidence="2" key="2">
    <citation type="submission" date="2020-12" db="EMBL/GenBank/DDBJ databases">
        <title>New Spironucleus salmonicida genome in near-complete chromosomes.</title>
        <authorList>
            <person name="Xu F."/>
            <person name="Kurt Z."/>
            <person name="Jimenez-Gonzalez A."/>
            <person name="Astvaldsson A."/>
            <person name="Andersson J.O."/>
            <person name="Svard S.G."/>
        </authorList>
    </citation>
    <scope>NUCLEOTIDE SEQUENCE</scope>
    <source>
        <strain evidence="2">ATCC 50377</strain>
    </source>
</reference>
<sequence length="187" mass="22079">MSYFQVLIDCQDAFDDVQFPQQFEKLFNLIAQKPQLLQFFSEAYNASLQVKSDKILKSITFVSIAVELEIQYQVLITSEYQTFITNVNGIYDVLPFFKDIFTLLNGTKQVQPTIDNLKNFLQRNLITRQIQKVFSKQCNYCNIQCYPKHKCQGLQEKEGKQYFRAKWSTKEEWIENGNGQRKIEELK</sequence>
<dbReference type="EMBL" id="AUWU02000006">
    <property type="protein sequence ID" value="KAH0571451.1"/>
    <property type="molecule type" value="Genomic_DNA"/>
</dbReference>
<dbReference type="VEuPathDB" id="GiardiaDB:SS50377_25636"/>
<name>V6LYW2_9EUKA</name>
<evidence type="ECO:0000313" key="3">
    <source>
        <dbReference type="Proteomes" id="UP000018208"/>
    </source>
</evidence>